<gene>
    <name evidence="2" type="ORF">DGYR_LOCUS1356</name>
</gene>
<protein>
    <submittedName>
        <fullName evidence="2">Uncharacterized protein</fullName>
    </submittedName>
</protein>
<keyword evidence="3" id="KW-1185">Reference proteome</keyword>
<proteinExistence type="predicted"/>
<reference evidence="2 3" key="1">
    <citation type="submission" date="2020-08" db="EMBL/GenBank/DDBJ databases">
        <authorList>
            <person name="Hejnol A."/>
        </authorList>
    </citation>
    <scope>NUCLEOTIDE SEQUENCE [LARGE SCALE GENOMIC DNA]</scope>
</reference>
<evidence type="ECO:0000313" key="3">
    <source>
        <dbReference type="Proteomes" id="UP000549394"/>
    </source>
</evidence>
<sequence length="416" mass="48845">MTAQIMDPIYFQSNGDRFYYYPDSEERRAMLNQQRELFKPWRQFSPIQKRNNNGTFYQDLNKVTSDIAESVRMMKYWAMYLPKRPINGLLKSRKRVPRYHSQLPTNKVVSRCEGVHFSEDQVTPLEPNEGTKKPFYTATLEKNSIPDHLRQKEVSVLCLYKARRSKYYLEQRKKEEEIRKNRRPVWQTVDFNGLIKLRDKDKFKSASNYLPSKKDDQKNKSLRSKSVVEVSRKTFTLPQEASIQRHEKGELLKGSKTIRSSPRPQSKGSREQSPVLSFFNKNIQSIPIIEKSKSFHKLIPSQNSFTVPNQRKPYLIQPLEKSKTELPTINSKKTVENNNSANNNQFSVQKQGTSSCTKLNLSLKPSNSNLEKKITENIDKKQGDELYNNFQHVKFNKKQIKENKKHKKSNNDKEKE</sequence>
<feature type="compositionally biased region" description="Basic residues" evidence="1">
    <location>
        <begin position="394"/>
        <end position="408"/>
    </location>
</feature>
<feature type="region of interest" description="Disordered" evidence="1">
    <location>
        <begin position="394"/>
        <end position="416"/>
    </location>
</feature>
<feature type="compositionally biased region" description="Basic and acidic residues" evidence="1">
    <location>
        <begin position="243"/>
        <end position="253"/>
    </location>
</feature>
<dbReference type="AlphaFoldDB" id="A0A7I8V9A6"/>
<name>A0A7I8V9A6_9ANNE</name>
<feature type="compositionally biased region" description="Polar residues" evidence="1">
    <location>
        <begin position="257"/>
        <end position="276"/>
    </location>
</feature>
<dbReference type="Proteomes" id="UP000549394">
    <property type="component" value="Unassembled WGS sequence"/>
</dbReference>
<evidence type="ECO:0000313" key="2">
    <source>
        <dbReference type="EMBL" id="CAD5112162.1"/>
    </source>
</evidence>
<comment type="caution">
    <text evidence="2">The sequence shown here is derived from an EMBL/GenBank/DDBJ whole genome shotgun (WGS) entry which is preliminary data.</text>
</comment>
<feature type="region of interest" description="Disordered" evidence="1">
    <location>
        <begin position="206"/>
        <end position="225"/>
    </location>
</feature>
<organism evidence="2 3">
    <name type="scientific">Dimorphilus gyrociliatus</name>
    <dbReference type="NCBI Taxonomy" id="2664684"/>
    <lineage>
        <taxon>Eukaryota</taxon>
        <taxon>Metazoa</taxon>
        <taxon>Spiralia</taxon>
        <taxon>Lophotrochozoa</taxon>
        <taxon>Annelida</taxon>
        <taxon>Polychaeta</taxon>
        <taxon>Polychaeta incertae sedis</taxon>
        <taxon>Dinophilidae</taxon>
        <taxon>Dimorphilus</taxon>
    </lineage>
</organism>
<dbReference type="EMBL" id="CAJFCJ010000002">
    <property type="protein sequence ID" value="CAD5112162.1"/>
    <property type="molecule type" value="Genomic_DNA"/>
</dbReference>
<evidence type="ECO:0000256" key="1">
    <source>
        <dbReference type="SAM" id="MobiDB-lite"/>
    </source>
</evidence>
<feature type="region of interest" description="Disordered" evidence="1">
    <location>
        <begin position="239"/>
        <end position="276"/>
    </location>
</feature>
<accession>A0A7I8V9A6</accession>